<protein>
    <submittedName>
        <fullName evidence="1">Uncharacterized protein</fullName>
    </submittedName>
</protein>
<evidence type="ECO:0000313" key="1">
    <source>
        <dbReference type="EMBL" id="EGD60214.1"/>
    </source>
</evidence>
<sequence>MVSLSQRLVESLYGEALVLAENTRTRFEQVREDASPERLQAVSSGQPPRAHGVDSVEIMCEALRTTTRVMHCLAWLLNYRSWFAGELSAVQLRCHGRLITHFPASDPSIVARLPDDLAGFVRQSERLYERIQRLELALRQDLTEAVGAIARLRERLSYETARHA</sequence>
<accession>F1Z5V4</accession>
<dbReference type="STRING" id="983920.Y88_2088"/>
<evidence type="ECO:0000313" key="2">
    <source>
        <dbReference type="Proteomes" id="UP000004728"/>
    </source>
</evidence>
<dbReference type="AlphaFoldDB" id="F1Z5V4"/>
<dbReference type="EMBL" id="AEWJ01000023">
    <property type="protein sequence ID" value="EGD60214.1"/>
    <property type="molecule type" value="Genomic_DNA"/>
</dbReference>
<dbReference type="HOGENOM" id="CLU_114005_1_0_5"/>
<gene>
    <name evidence="1" type="ORF">Y88_2088</name>
</gene>
<dbReference type="InterPro" id="IPR038301">
    <property type="entry name" value="AraC-like_sf"/>
</dbReference>
<dbReference type="eggNOG" id="COG5317">
    <property type="taxonomic scope" value="Bacteria"/>
</dbReference>
<dbReference type="InParanoid" id="F1Z5V4"/>
<keyword evidence="2" id="KW-1185">Reference proteome</keyword>
<comment type="caution">
    <text evidence="1">The sequence shown here is derived from an EMBL/GenBank/DDBJ whole genome shotgun (WGS) entry which is preliminary data.</text>
</comment>
<dbReference type="Gene3D" id="1.10.8.930">
    <property type="entry name" value="Protein of unknown function DUF1465"/>
    <property type="match status" value="1"/>
</dbReference>
<reference evidence="1 2" key="1">
    <citation type="journal article" date="2012" name="J. Bacteriol.">
        <title>Draft Genome Sequence of Novosphingobium nitrogenifigens Y88T.</title>
        <authorList>
            <person name="Strabala T.J."/>
            <person name="Macdonald L."/>
            <person name="Liu V."/>
            <person name="Smit A.M."/>
        </authorList>
    </citation>
    <scope>NUCLEOTIDE SEQUENCE [LARGE SCALE GENOMIC DNA]</scope>
    <source>
        <strain evidence="1 2">DSM 19370</strain>
    </source>
</reference>
<organism evidence="1 2">
    <name type="scientific">Novosphingobium nitrogenifigens DSM 19370</name>
    <dbReference type="NCBI Taxonomy" id="983920"/>
    <lineage>
        <taxon>Bacteria</taxon>
        <taxon>Pseudomonadati</taxon>
        <taxon>Pseudomonadota</taxon>
        <taxon>Alphaproteobacteria</taxon>
        <taxon>Sphingomonadales</taxon>
        <taxon>Sphingomonadaceae</taxon>
        <taxon>Novosphingobium</taxon>
    </lineage>
</organism>
<name>F1Z5V4_9SPHN</name>
<dbReference type="Proteomes" id="UP000004728">
    <property type="component" value="Unassembled WGS sequence"/>
</dbReference>
<proteinExistence type="predicted"/>
<dbReference type="Pfam" id="PF07323">
    <property type="entry name" value="DUF1465"/>
    <property type="match status" value="1"/>
</dbReference>
<dbReference type="OrthoDB" id="9799531at2"/>
<dbReference type="InterPro" id="IPR010848">
    <property type="entry name" value="DUF1465"/>
</dbReference>